<dbReference type="GO" id="GO:0008270">
    <property type="term" value="F:zinc ion binding"/>
    <property type="evidence" value="ECO:0007669"/>
    <property type="project" value="UniProtKB-KW"/>
</dbReference>
<dbReference type="SUPFAM" id="SSF57756">
    <property type="entry name" value="Retrovirus zinc finger-like domains"/>
    <property type="match status" value="3"/>
</dbReference>
<proteinExistence type="predicted"/>
<keyword evidence="1" id="KW-0862">Zinc</keyword>
<feature type="compositionally biased region" description="Polar residues" evidence="2">
    <location>
        <begin position="632"/>
        <end position="653"/>
    </location>
</feature>
<protein>
    <submittedName>
        <fullName evidence="4">DNA-binding protein HEXBP</fullName>
    </submittedName>
</protein>
<keyword evidence="4" id="KW-0238">DNA-binding</keyword>
<feature type="region of interest" description="Disordered" evidence="2">
    <location>
        <begin position="330"/>
        <end position="662"/>
    </location>
</feature>
<feature type="compositionally biased region" description="Basic and acidic residues" evidence="2">
    <location>
        <begin position="437"/>
        <end position="448"/>
    </location>
</feature>
<dbReference type="GO" id="GO:0003677">
    <property type="term" value="F:DNA binding"/>
    <property type="evidence" value="ECO:0007669"/>
    <property type="project" value="UniProtKB-KW"/>
</dbReference>
<dbReference type="PANTHER" id="PTHR46486:SF1">
    <property type="entry name" value="CCHC-TYPE DOMAIN-CONTAINING PROTEIN"/>
    <property type="match status" value="1"/>
</dbReference>
<feature type="domain" description="CCHC-type" evidence="3">
    <location>
        <begin position="317"/>
        <end position="334"/>
    </location>
</feature>
<evidence type="ECO:0000313" key="4">
    <source>
        <dbReference type="EMBL" id="JAT64379.1"/>
    </source>
</evidence>
<feature type="compositionally biased region" description="Basic and acidic residues" evidence="2">
    <location>
        <begin position="479"/>
        <end position="490"/>
    </location>
</feature>
<feature type="region of interest" description="Disordered" evidence="2">
    <location>
        <begin position="272"/>
        <end position="317"/>
    </location>
</feature>
<feature type="compositionally biased region" description="Polar residues" evidence="2">
    <location>
        <begin position="362"/>
        <end position="404"/>
    </location>
</feature>
<feature type="domain" description="CCHC-type" evidence="3">
    <location>
        <begin position="12"/>
        <end position="28"/>
    </location>
</feature>
<dbReference type="Gene3D" id="4.10.60.10">
    <property type="entry name" value="Zinc finger, CCHC-type"/>
    <property type="match status" value="3"/>
</dbReference>
<gene>
    <name evidence="4" type="primary">HEXBP_8</name>
    <name evidence="4" type="ORF">g.69570</name>
</gene>
<dbReference type="InterPro" id="IPR001878">
    <property type="entry name" value="Znf_CCHC"/>
</dbReference>
<dbReference type="SMART" id="SM00343">
    <property type="entry name" value="ZnF_C2HC"/>
    <property type="match status" value="5"/>
</dbReference>
<dbReference type="AlphaFoldDB" id="A0A1D1ZBP5"/>
<reference evidence="4" key="1">
    <citation type="submission" date="2015-07" db="EMBL/GenBank/DDBJ databases">
        <title>Transcriptome Assembly of Anthurium amnicola.</title>
        <authorList>
            <person name="Suzuki J."/>
        </authorList>
    </citation>
    <scope>NUCLEOTIDE SEQUENCE</scope>
</reference>
<evidence type="ECO:0000256" key="2">
    <source>
        <dbReference type="SAM" id="MobiDB-lite"/>
    </source>
</evidence>
<evidence type="ECO:0000259" key="3">
    <source>
        <dbReference type="PROSITE" id="PS50158"/>
    </source>
</evidence>
<dbReference type="Pfam" id="PF00098">
    <property type="entry name" value="zf-CCHC"/>
    <property type="match status" value="4"/>
</dbReference>
<dbReference type="PROSITE" id="PS50158">
    <property type="entry name" value="ZF_CCHC"/>
    <property type="match status" value="4"/>
</dbReference>
<keyword evidence="1" id="KW-0863">Zinc-finger</keyword>
<feature type="domain" description="CCHC-type" evidence="3">
    <location>
        <begin position="45"/>
        <end position="60"/>
    </location>
</feature>
<feature type="compositionally biased region" description="Basic and acidic residues" evidence="2">
    <location>
        <begin position="499"/>
        <end position="546"/>
    </location>
</feature>
<dbReference type="EMBL" id="GDJX01003557">
    <property type="protein sequence ID" value="JAT64379.1"/>
    <property type="molecule type" value="Transcribed_RNA"/>
</dbReference>
<sequence>EESGRSGYGGGKCHKCGKVGHVSRDCREDAYETTGEDSSYGRNLCFKCKRPGHRASECTEEPEMSREFNNSGLFRPLTKISPFSNPEQPNITSQEAWNKLLNADNEEDAEDFAEALETYAKTAPEETFVSIEKKLRAANCKGRIIALERSEIPLTKVLVDLQGNTNKKYVARPIIGLPSRLARTSGNRANNEDENLQWLADAGFMVDDHSPVCFNCKQKGHLSKDCPEPKREIEKHSYLTCQNCNSPEHLTKFCKEERRDYYIEARDRKVAGGYNKGGSMEYEDKAASGYSGEDDRRSYRGYNNNSEPRRGGGSLGRKCNRCGEEGHMSRDCTNSSGGNYDRGNYNSSSGWQRDSSSRNNDKNTSWSTQDKGGDTTWNKLRSENTSVPALSPRENSLNNPSGGDSSRGDYNYNAQYRSENDTYGNNSRNSPLPTQNKGRDTSRQRDDQPALIPKVESDSWDAAPKTANTAGGNDWGNKTAEDFGWEKSSENKTSVSGDYENKRGRGNEQRERTSTYNDYENRRGHGNDQRERPSAHDENRRGHSNDQRAAYHNYDNRKGRGNENQREGSSAYDDRRGRGNDQRTYEDYDNRRGRGNDQRERSGDYDNRRGHGNDQRERSGDYDNRRGHGNDQRNNNRFTNSNRMQSNDTNNKNPGLVEDSWW</sequence>
<feature type="compositionally biased region" description="Polar residues" evidence="2">
    <location>
        <begin position="412"/>
        <end position="436"/>
    </location>
</feature>
<accession>A0A1D1ZBP5</accession>
<dbReference type="PANTHER" id="PTHR46486">
    <property type="entry name" value="CCHC-TYPE DOMAIN-CONTAINING PROTEIN"/>
    <property type="match status" value="1"/>
</dbReference>
<organism evidence="4">
    <name type="scientific">Anthurium amnicola</name>
    <dbReference type="NCBI Taxonomy" id="1678845"/>
    <lineage>
        <taxon>Eukaryota</taxon>
        <taxon>Viridiplantae</taxon>
        <taxon>Streptophyta</taxon>
        <taxon>Embryophyta</taxon>
        <taxon>Tracheophyta</taxon>
        <taxon>Spermatophyta</taxon>
        <taxon>Magnoliopsida</taxon>
        <taxon>Liliopsida</taxon>
        <taxon>Araceae</taxon>
        <taxon>Pothoideae</taxon>
        <taxon>Potheae</taxon>
        <taxon>Anthurium</taxon>
    </lineage>
</organism>
<dbReference type="InterPro" id="IPR036875">
    <property type="entry name" value="Znf_CCHC_sf"/>
</dbReference>
<feature type="domain" description="CCHC-type" evidence="3">
    <location>
        <begin position="213"/>
        <end position="228"/>
    </location>
</feature>
<keyword evidence="1" id="KW-0479">Metal-binding</keyword>
<evidence type="ECO:0000256" key="1">
    <source>
        <dbReference type="PROSITE-ProRule" id="PRU00047"/>
    </source>
</evidence>
<name>A0A1D1ZBP5_9ARAE</name>
<feature type="compositionally biased region" description="Basic and acidic residues" evidence="2">
    <location>
        <begin position="554"/>
        <end position="631"/>
    </location>
</feature>
<feature type="non-terminal residue" evidence="4">
    <location>
        <position position="1"/>
    </location>
</feature>